<evidence type="ECO:0000313" key="1">
    <source>
        <dbReference type="EMBL" id="EFH41128.1"/>
    </source>
</evidence>
<dbReference type="HOGENOM" id="CLU_053767_2_0_1"/>
<accession>D7MPT1</accession>
<dbReference type="EMBL" id="GL348720">
    <property type="protein sequence ID" value="EFH41128.1"/>
    <property type="molecule type" value="Genomic_DNA"/>
</dbReference>
<dbReference type="PANTHER" id="PTHR31260:SF74">
    <property type="entry name" value="(RAPE) HYPOTHETICAL PROTEIN"/>
    <property type="match status" value="1"/>
</dbReference>
<dbReference type="InterPro" id="IPR006462">
    <property type="entry name" value="MS5"/>
</dbReference>
<keyword evidence="2" id="KW-1185">Reference proteome</keyword>
<dbReference type="AlphaFoldDB" id="D7MPT1"/>
<dbReference type="Pfam" id="PF04776">
    <property type="entry name" value="protein_MS5"/>
    <property type="match status" value="1"/>
</dbReference>
<evidence type="ECO:0000313" key="2">
    <source>
        <dbReference type="Proteomes" id="UP000008694"/>
    </source>
</evidence>
<proteinExistence type="predicted"/>
<reference evidence="2" key="1">
    <citation type="journal article" date="2011" name="Nat. Genet.">
        <title>The Arabidopsis lyrata genome sequence and the basis of rapid genome size change.</title>
        <authorList>
            <person name="Hu T.T."/>
            <person name="Pattyn P."/>
            <person name="Bakker E.G."/>
            <person name="Cao J."/>
            <person name="Cheng J.-F."/>
            <person name="Clark R.M."/>
            <person name="Fahlgren N."/>
            <person name="Fawcett J.A."/>
            <person name="Grimwood J."/>
            <person name="Gundlach H."/>
            <person name="Haberer G."/>
            <person name="Hollister J.D."/>
            <person name="Ossowski S."/>
            <person name="Ottilar R.P."/>
            <person name="Salamov A.A."/>
            <person name="Schneeberger K."/>
            <person name="Spannagl M."/>
            <person name="Wang X."/>
            <person name="Yang L."/>
            <person name="Nasrallah M.E."/>
            <person name="Bergelson J."/>
            <person name="Carrington J.C."/>
            <person name="Gaut B.S."/>
            <person name="Schmutz J."/>
            <person name="Mayer K.F.X."/>
            <person name="Van de Peer Y."/>
            <person name="Grigoriev I.V."/>
            <person name="Nordborg M."/>
            <person name="Weigel D."/>
            <person name="Guo Y.-L."/>
        </authorList>
    </citation>
    <scope>NUCLEOTIDE SEQUENCE [LARGE SCALE GENOMIC DNA]</scope>
    <source>
        <strain evidence="2">cv. MN47</strain>
    </source>
</reference>
<sequence>MEEEVEVIIVSELGRLEIARAAAARKRGKKIRGFDYGSDFCIVEPPVSNEYDVTLYARLGLYCYNFQKGTNFKFVRWEKYNTEFTSNFDHYITLAARDPSCNSFFSFQTVFSAAGCSTQGTYRVKTWRVLACRPTCAKSVNDNWDRDTGEMPKWLPDETLATDNKKYYVVQESELHENDWLQLFMKMAFLQANPHIGVSSSDHKAIIRKTVDGIPEHMSLEIASECRC</sequence>
<dbReference type="Gramene" id="fgenesh1_pm.C_scaffold_8001942">
    <property type="protein sequence ID" value="fgenesh1_pm.C_scaffold_8001942"/>
    <property type="gene ID" value="fgenesh1_pm.C_scaffold_8001942"/>
</dbReference>
<name>D7MPT1_ARALL</name>
<dbReference type="PANTHER" id="PTHR31260">
    <property type="entry name" value="CYSTATIN/MONELLIN SUPERFAMILY PROTEIN"/>
    <property type="match status" value="1"/>
</dbReference>
<organism evidence="2">
    <name type="scientific">Arabidopsis lyrata subsp. lyrata</name>
    <name type="common">Lyre-leaved rock-cress</name>
    <dbReference type="NCBI Taxonomy" id="81972"/>
    <lineage>
        <taxon>Eukaryota</taxon>
        <taxon>Viridiplantae</taxon>
        <taxon>Streptophyta</taxon>
        <taxon>Embryophyta</taxon>
        <taxon>Tracheophyta</taxon>
        <taxon>Spermatophyta</taxon>
        <taxon>Magnoliopsida</taxon>
        <taxon>eudicotyledons</taxon>
        <taxon>Gunneridae</taxon>
        <taxon>Pentapetalae</taxon>
        <taxon>rosids</taxon>
        <taxon>malvids</taxon>
        <taxon>Brassicales</taxon>
        <taxon>Brassicaceae</taxon>
        <taxon>Camelineae</taxon>
        <taxon>Arabidopsis</taxon>
    </lineage>
</organism>
<gene>
    <name evidence="1" type="ORF">ARALYDRAFT_332599</name>
</gene>
<protein>
    <submittedName>
        <fullName evidence="1">Uncharacterized protein</fullName>
    </submittedName>
</protein>
<dbReference type="Proteomes" id="UP000008694">
    <property type="component" value="Unassembled WGS sequence"/>
</dbReference>